<keyword evidence="8" id="KW-1185">Reference proteome</keyword>
<dbReference type="GO" id="GO:0005886">
    <property type="term" value="C:plasma membrane"/>
    <property type="evidence" value="ECO:0007669"/>
    <property type="project" value="TreeGrafter"/>
</dbReference>
<evidence type="ECO:0000313" key="8">
    <source>
        <dbReference type="Proteomes" id="UP000826616"/>
    </source>
</evidence>
<dbReference type="InterPro" id="IPR027417">
    <property type="entry name" value="P-loop_NTPase"/>
</dbReference>
<evidence type="ECO:0000313" key="6">
    <source>
        <dbReference type="EMBL" id="SDH16372.1"/>
    </source>
</evidence>
<gene>
    <name evidence="5" type="ORF">K3F53_03295</name>
    <name evidence="6" type="ORF">SAMN04489735_101430</name>
</gene>
<dbReference type="Gene3D" id="3.40.50.300">
    <property type="entry name" value="P-loop containing nucleotide triphosphate hydrolases"/>
    <property type="match status" value="1"/>
</dbReference>
<dbReference type="SUPFAM" id="SSF52540">
    <property type="entry name" value="P-loop containing nucleoside triphosphate hydrolases"/>
    <property type="match status" value="1"/>
</dbReference>
<protein>
    <submittedName>
        <fullName evidence="5">ABC transporter ATP-binding protein</fullName>
    </submittedName>
    <submittedName>
        <fullName evidence="6">Putative ABC transport system ATP-binding protein</fullName>
    </submittedName>
</protein>
<dbReference type="FunFam" id="3.40.50.300:FF:000032">
    <property type="entry name" value="Export ABC transporter ATP-binding protein"/>
    <property type="match status" value="1"/>
</dbReference>
<accession>A0A1G8A5Z2</accession>
<evidence type="ECO:0000313" key="7">
    <source>
        <dbReference type="Proteomes" id="UP000198956"/>
    </source>
</evidence>
<dbReference type="SMART" id="SM00382">
    <property type="entry name" value="AAA"/>
    <property type="match status" value="1"/>
</dbReference>
<evidence type="ECO:0000256" key="3">
    <source>
        <dbReference type="ARBA" id="ARBA00022840"/>
    </source>
</evidence>
<keyword evidence="1" id="KW-0813">Transport</keyword>
<dbReference type="Proteomes" id="UP000826616">
    <property type="component" value="Chromosome"/>
</dbReference>
<dbReference type="PROSITE" id="PS50893">
    <property type="entry name" value="ABC_TRANSPORTER_2"/>
    <property type="match status" value="1"/>
</dbReference>
<dbReference type="CDD" id="cd03255">
    <property type="entry name" value="ABC_MJ0796_LolCDE_FtsE"/>
    <property type="match status" value="1"/>
</dbReference>
<name>A0A1G8A5Z2_ANETH</name>
<reference evidence="6 7" key="1">
    <citation type="submission" date="2016-10" db="EMBL/GenBank/DDBJ databases">
        <authorList>
            <person name="de Groot N.N."/>
        </authorList>
    </citation>
    <scope>NUCLEOTIDE SEQUENCE [LARGE SCALE GENOMIC DNA]</scope>
    <source>
        <strain evidence="6 7">L 420-91</strain>
    </source>
</reference>
<dbReference type="GeneID" id="97140383"/>
<dbReference type="InterPro" id="IPR003593">
    <property type="entry name" value="AAA+_ATPase"/>
</dbReference>
<dbReference type="Pfam" id="PF00005">
    <property type="entry name" value="ABC_tran"/>
    <property type="match status" value="1"/>
</dbReference>
<sequence>MVKVENMSKVYRTGGGDIYAMKNVFVTVEKGEFVAIMGPSGSGKSTFMNMIGCLDRPTSGLYHLDGMEVTNLSDKQLAHVRNQKIGFVFQTFHLLPRSTALRNVELPLIYAGVGRKERTERARAALARVGLDERMNHIPNQLSGGQRQRVAIARALVNEPAIVLADEPTGALDSRTSIEIMDIFQQLNEQGTTIILVTHEPDIACYAKRLIRFRDGQVVADDPVRDRLFASQQLASERQQEV</sequence>
<dbReference type="GO" id="GO:0098796">
    <property type="term" value="C:membrane protein complex"/>
    <property type="evidence" value="ECO:0007669"/>
    <property type="project" value="UniProtKB-ARBA"/>
</dbReference>
<evidence type="ECO:0000256" key="1">
    <source>
        <dbReference type="ARBA" id="ARBA00022448"/>
    </source>
</evidence>
<keyword evidence="2" id="KW-0547">Nucleotide-binding</keyword>
<dbReference type="OrthoDB" id="9791546at2"/>
<evidence type="ECO:0000259" key="4">
    <source>
        <dbReference type="PROSITE" id="PS50893"/>
    </source>
</evidence>
<dbReference type="Proteomes" id="UP000198956">
    <property type="component" value="Unassembled WGS sequence"/>
</dbReference>
<dbReference type="PROSITE" id="PS00211">
    <property type="entry name" value="ABC_TRANSPORTER_1"/>
    <property type="match status" value="1"/>
</dbReference>
<keyword evidence="3 6" id="KW-0067">ATP-binding</keyword>
<dbReference type="InterPro" id="IPR017871">
    <property type="entry name" value="ABC_transporter-like_CS"/>
</dbReference>
<dbReference type="EMBL" id="FNDE01000014">
    <property type="protein sequence ID" value="SDH16372.1"/>
    <property type="molecule type" value="Genomic_DNA"/>
</dbReference>
<dbReference type="PANTHER" id="PTHR24220:SF86">
    <property type="entry name" value="ABC TRANSPORTER ABCH.1"/>
    <property type="match status" value="1"/>
</dbReference>
<dbReference type="AlphaFoldDB" id="A0A1G8A5Z2"/>
<evidence type="ECO:0000256" key="2">
    <source>
        <dbReference type="ARBA" id="ARBA00022741"/>
    </source>
</evidence>
<dbReference type="InterPro" id="IPR017911">
    <property type="entry name" value="MacB-like_ATP-bd"/>
</dbReference>
<dbReference type="RefSeq" id="WP_091260472.1">
    <property type="nucleotide sequence ID" value="NZ_CP080764.1"/>
</dbReference>
<organism evidence="6 7">
    <name type="scientific">Aneurinibacillus thermoaerophilus</name>
    <dbReference type="NCBI Taxonomy" id="143495"/>
    <lineage>
        <taxon>Bacteria</taxon>
        <taxon>Bacillati</taxon>
        <taxon>Bacillota</taxon>
        <taxon>Bacilli</taxon>
        <taxon>Bacillales</taxon>
        <taxon>Paenibacillaceae</taxon>
        <taxon>Aneurinibacillus group</taxon>
        <taxon>Aneurinibacillus</taxon>
    </lineage>
</organism>
<dbReference type="InterPro" id="IPR003439">
    <property type="entry name" value="ABC_transporter-like_ATP-bd"/>
</dbReference>
<dbReference type="GO" id="GO:0022857">
    <property type="term" value="F:transmembrane transporter activity"/>
    <property type="evidence" value="ECO:0007669"/>
    <property type="project" value="UniProtKB-ARBA"/>
</dbReference>
<feature type="domain" description="ABC transporter" evidence="4">
    <location>
        <begin position="2"/>
        <end position="240"/>
    </location>
</feature>
<dbReference type="PANTHER" id="PTHR24220">
    <property type="entry name" value="IMPORT ATP-BINDING PROTEIN"/>
    <property type="match status" value="1"/>
</dbReference>
<evidence type="ECO:0000313" key="5">
    <source>
        <dbReference type="EMBL" id="QYY43322.1"/>
    </source>
</evidence>
<dbReference type="InterPro" id="IPR015854">
    <property type="entry name" value="ABC_transpr_LolD-like"/>
</dbReference>
<dbReference type="GO" id="GO:0016887">
    <property type="term" value="F:ATP hydrolysis activity"/>
    <property type="evidence" value="ECO:0007669"/>
    <property type="project" value="InterPro"/>
</dbReference>
<dbReference type="GO" id="GO:0005524">
    <property type="term" value="F:ATP binding"/>
    <property type="evidence" value="ECO:0007669"/>
    <property type="project" value="UniProtKB-KW"/>
</dbReference>
<reference evidence="5 8" key="2">
    <citation type="submission" date="2021-08" db="EMBL/GenBank/DDBJ databases">
        <title>Complete genome sequence of the strain Aneurinibacillus thermoaerophilus CCM 8960.</title>
        <authorList>
            <person name="Musilova J."/>
            <person name="Kourilova X."/>
            <person name="Pernicova I."/>
            <person name="Bezdicek M."/>
            <person name="Lengerova M."/>
            <person name="Obruca S."/>
            <person name="Sedlar K."/>
        </authorList>
    </citation>
    <scope>NUCLEOTIDE SEQUENCE [LARGE SCALE GENOMIC DNA]</scope>
    <source>
        <strain evidence="5 8">CCM 8960</strain>
    </source>
</reference>
<proteinExistence type="predicted"/>
<dbReference type="EMBL" id="CP080764">
    <property type="protein sequence ID" value="QYY43322.1"/>
    <property type="molecule type" value="Genomic_DNA"/>
</dbReference>